<evidence type="ECO:0000256" key="7">
    <source>
        <dbReference type="ARBA" id="ARBA00023136"/>
    </source>
</evidence>
<feature type="transmembrane region" description="Helical" evidence="8">
    <location>
        <begin position="249"/>
        <end position="268"/>
    </location>
</feature>
<dbReference type="Gene3D" id="1.20.1530.20">
    <property type="match status" value="2"/>
</dbReference>
<dbReference type="PANTHER" id="PTHR36838">
    <property type="entry name" value="AUXIN EFFLUX CARRIER FAMILY PROTEIN"/>
    <property type="match status" value="1"/>
</dbReference>
<evidence type="ECO:0000256" key="5">
    <source>
        <dbReference type="ARBA" id="ARBA00022692"/>
    </source>
</evidence>
<feature type="transmembrane region" description="Helical" evidence="8">
    <location>
        <begin position="186"/>
        <end position="207"/>
    </location>
</feature>
<evidence type="ECO:0008006" key="11">
    <source>
        <dbReference type="Google" id="ProtNLM"/>
    </source>
</evidence>
<feature type="transmembrane region" description="Helical" evidence="8">
    <location>
        <begin position="90"/>
        <end position="113"/>
    </location>
</feature>
<feature type="transmembrane region" description="Helical" evidence="8">
    <location>
        <begin position="219"/>
        <end position="243"/>
    </location>
</feature>
<dbReference type="PANTHER" id="PTHR36838:SF1">
    <property type="entry name" value="SLR1864 PROTEIN"/>
    <property type="match status" value="1"/>
</dbReference>
<keyword evidence="4" id="KW-1003">Cell membrane</keyword>
<gene>
    <name evidence="9" type="ORF">SAMN05421503_3016</name>
</gene>
<dbReference type="EMBL" id="OBEK01000005">
    <property type="protein sequence ID" value="SNZ16806.1"/>
    <property type="molecule type" value="Genomic_DNA"/>
</dbReference>
<dbReference type="Pfam" id="PF03547">
    <property type="entry name" value="Mem_trans"/>
    <property type="match status" value="1"/>
</dbReference>
<keyword evidence="10" id="KW-1185">Reference proteome</keyword>
<evidence type="ECO:0000256" key="6">
    <source>
        <dbReference type="ARBA" id="ARBA00022989"/>
    </source>
</evidence>
<reference evidence="10" key="1">
    <citation type="submission" date="2017-09" db="EMBL/GenBank/DDBJ databases">
        <authorList>
            <person name="Varghese N."/>
            <person name="Submissions S."/>
        </authorList>
    </citation>
    <scope>NUCLEOTIDE SEQUENCE [LARGE SCALE GENOMIC DNA]</scope>
    <source>
        <strain evidence="10">CGMCC 1.8913</strain>
    </source>
</reference>
<evidence type="ECO:0000256" key="8">
    <source>
        <dbReference type="SAM" id="Phobius"/>
    </source>
</evidence>
<name>A0A285P9K4_9BACI</name>
<accession>A0A285P9K4</accession>
<evidence type="ECO:0000256" key="1">
    <source>
        <dbReference type="ARBA" id="ARBA00004651"/>
    </source>
</evidence>
<dbReference type="AlphaFoldDB" id="A0A285P9K4"/>
<dbReference type="InterPro" id="IPR038770">
    <property type="entry name" value="Na+/solute_symporter_sf"/>
</dbReference>
<dbReference type="OrthoDB" id="148377at2"/>
<feature type="transmembrane region" description="Helical" evidence="8">
    <location>
        <begin position="57"/>
        <end position="78"/>
    </location>
</feature>
<dbReference type="Proteomes" id="UP000219356">
    <property type="component" value="Unassembled WGS sequence"/>
</dbReference>
<comment type="subcellular location">
    <subcellularLocation>
        <location evidence="1">Cell membrane</location>
        <topology evidence="1">Multi-pass membrane protein</topology>
    </subcellularLocation>
</comment>
<dbReference type="InterPro" id="IPR004776">
    <property type="entry name" value="Mem_transp_PIN-like"/>
</dbReference>
<feature type="transmembrane region" description="Helical" evidence="8">
    <location>
        <begin position="153"/>
        <end position="174"/>
    </location>
</feature>
<evidence type="ECO:0000313" key="10">
    <source>
        <dbReference type="Proteomes" id="UP000219356"/>
    </source>
</evidence>
<dbReference type="GO" id="GO:0005886">
    <property type="term" value="C:plasma membrane"/>
    <property type="evidence" value="ECO:0007669"/>
    <property type="project" value="UniProtKB-SubCell"/>
</dbReference>
<proteinExistence type="inferred from homology"/>
<evidence type="ECO:0000256" key="4">
    <source>
        <dbReference type="ARBA" id="ARBA00022475"/>
    </source>
</evidence>
<dbReference type="RefSeq" id="WP_097043224.1">
    <property type="nucleotide sequence ID" value="NZ_OBEK01000005.1"/>
</dbReference>
<evidence type="ECO:0000256" key="3">
    <source>
        <dbReference type="ARBA" id="ARBA00022448"/>
    </source>
</evidence>
<evidence type="ECO:0000256" key="2">
    <source>
        <dbReference type="ARBA" id="ARBA00010145"/>
    </source>
</evidence>
<feature type="transmembrane region" description="Helical" evidence="8">
    <location>
        <begin position="119"/>
        <end position="141"/>
    </location>
</feature>
<keyword evidence="3" id="KW-0813">Transport</keyword>
<comment type="similarity">
    <text evidence="2">Belongs to the auxin efflux carrier (TC 2.A.69) family.</text>
</comment>
<keyword evidence="5 8" id="KW-0812">Transmembrane</keyword>
<keyword evidence="7 8" id="KW-0472">Membrane</keyword>
<dbReference type="GO" id="GO:0055085">
    <property type="term" value="P:transmembrane transport"/>
    <property type="evidence" value="ECO:0007669"/>
    <property type="project" value="InterPro"/>
</dbReference>
<feature type="transmembrane region" description="Helical" evidence="8">
    <location>
        <begin position="6"/>
        <end position="24"/>
    </location>
</feature>
<keyword evidence="6 8" id="KW-1133">Transmembrane helix</keyword>
<evidence type="ECO:0000313" key="9">
    <source>
        <dbReference type="EMBL" id="SNZ16806.1"/>
    </source>
</evidence>
<sequence length="300" mass="32881">MGYILTLLPIFGIFLLGFIGQKLLKFDIRSISKMSVYLLSPVLAFQTFYENRLSKDYMYLAIFVVGLCLALLLLCYIISWVRRYDRQDTYSLMLGASFMNNGNYGTPLVLFVFGAAGFHYAVILLVLQQLVMATIGVFIAAKGGGANRSLRATLISVLKIPIIYGALLGILFQLLRVPLSGPISQAVQLVADAAIPTVMIVLGMQLANISLKALEYERLSYALILKLLISPVVAYLFTLILPVDDLVKQIMILVAAMPTAANTTIYALEFGAKPSYVSSTTMVSTVLSLVTLPILLFILV</sequence>
<feature type="transmembrane region" description="Helical" evidence="8">
    <location>
        <begin position="280"/>
        <end position="299"/>
    </location>
</feature>
<protein>
    <recommendedName>
        <fullName evidence="11">AEC family transporter</fullName>
    </recommendedName>
</protein>
<organism evidence="9 10">
    <name type="scientific">Terribacillus aidingensis</name>
    <dbReference type="NCBI Taxonomy" id="586416"/>
    <lineage>
        <taxon>Bacteria</taxon>
        <taxon>Bacillati</taxon>
        <taxon>Bacillota</taxon>
        <taxon>Bacilli</taxon>
        <taxon>Bacillales</taxon>
        <taxon>Bacillaceae</taxon>
        <taxon>Terribacillus</taxon>
    </lineage>
</organism>
<dbReference type="STRING" id="586416.GZ22_01655"/>